<evidence type="ECO:0000256" key="1">
    <source>
        <dbReference type="SAM" id="MobiDB-lite"/>
    </source>
</evidence>
<comment type="caution">
    <text evidence="2">The sequence shown here is derived from an EMBL/GenBank/DDBJ whole genome shotgun (WGS) entry which is preliminary data.</text>
</comment>
<accession>A0A8K0G699</accession>
<dbReference type="AlphaFoldDB" id="A0A8K0G699"/>
<proteinExistence type="predicted"/>
<gene>
    <name evidence="2" type="ORF">ILUMI_16091</name>
</gene>
<evidence type="ECO:0000313" key="2">
    <source>
        <dbReference type="EMBL" id="KAF2890082.1"/>
    </source>
</evidence>
<feature type="region of interest" description="Disordered" evidence="1">
    <location>
        <begin position="1"/>
        <end position="34"/>
    </location>
</feature>
<name>A0A8K0G699_IGNLU</name>
<reference evidence="2" key="1">
    <citation type="submission" date="2019-08" db="EMBL/GenBank/DDBJ databases">
        <title>The genome of the North American firefly Photinus pyralis.</title>
        <authorList>
            <consortium name="Photinus pyralis genome working group"/>
            <person name="Fallon T.R."/>
            <person name="Sander Lower S.E."/>
            <person name="Weng J.-K."/>
        </authorList>
    </citation>
    <scope>NUCLEOTIDE SEQUENCE</scope>
    <source>
        <strain evidence="2">TRF0915ILg1</strain>
        <tissue evidence="2">Whole body</tissue>
    </source>
</reference>
<dbReference type="EMBL" id="VTPC01058589">
    <property type="protein sequence ID" value="KAF2890082.1"/>
    <property type="molecule type" value="Genomic_DNA"/>
</dbReference>
<organism evidence="2 3">
    <name type="scientific">Ignelater luminosus</name>
    <name type="common">Cucubano</name>
    <name type="synonym">Pyrophorus luminosus</name>
    <dbReference type="NCBI Taxonomy" id="2038154"/>
    <lineage>
        <taxon>Eukaryota</taxon>
        <taxon>Metazoa</taxon>
        <taxon>Ecdysozoa</taxon>
        <taxon>Arthropoda</taxon>
        <taxon>Hexapoda</taxon>
        <taxon>Insecta</taxon>
        <taxon>Pterygota</taxon>
        <taxon>Neoptera</taxon>
        <taxon>Endopterygota</taxon>
        <taxon>Coleoptera</taxon>
        <taxon>Polyphaga</taxon>
        <taxon>Elateriformia</taxon>
        <taxon>Elateroidea</taxon>
        <taxon>Elateridae</taxon>
        <taxon>Agrypninae</taxon>
        <taxon>Pyrophorini</taxon>
        <taxon>Ignelater</taxon>
    </lineage>
</organism>
<protein>
    <submittedName>
        <fullName evidence="2">Uncharacterized protein</fullName>
    </submittedName>
</protein>
<evidence type="ECO:0000313" key="3">
    <source>
        <dbReference type="Proteomes" id="UP000801492"/>
    </source>
</evidence>
<keyword evidence="3" id="KW-1185">Reference proteome</keyword>
<feature type="compositionally biased region" description="Basic and acidic residues" evidence="1">
    <location>
        <begin position="1"/>
        <end position="17"/>
    </location>
</feature>
<dbReference type="OrthoDB" id="6770147at2759"/>
<dbReference type="Proteomes" id="UP000801492">
    <property type="component" value="Unassembled WGS sequence"/>
</dbReference>
<sequence>MRKEKNLQKVYGSREEETGGINEEAYTPTTEREDPLTQQEIAEIIRKLKNIKSPGENGVTVKMLKANGERLEEYIHMIIKKVCQGNGNN</sequence>